<protein>
    <submittedName>
        <fullName evidence="2">Uncharacterized protein</fullName>
    </submittedName>
</protein>
<sequence length="61" mass="6839">MAVLGLSSFELLKAFQEDRNLRFELTDACLETFTVWAGGLADRSTLPNRLREITLLSSYSA</sequence>
<dbReference type="EMBL" id="NHMK01000039">
    <property type="protein sequence ID" value="OWL93171.1"/>
    <property type="molecule type" value="Genomic_DNA"/>
</dbReference>
<keyword evidence="3" id="KW-1185">Reference proteome</keyword>
<dbReference type="Proteomes" id="UP000197208">
    <property type="component" value="Unassembled WGS sequence"/>
</dbReference>
<organism evidence="2 3">
    <name type="scientific">Deinococcus indicus</name>
    <dbReference type="NCBI Taxonomy" id="223556"/>
    <lineage>
        <taxon>Bacteria</taxon>
        <taxon>Thermotogati</taxon>
        <taxon>Deinococcota</taxon>
        <taxon>Deinococci</taxon>
        <taxon>Deinococcales</taxon>
        <taxon>Deinococcaceae</taxon>
        <taxon>Deinococcus</taxon>
    </lineage>
</organism>
<name>A0A246BDY6_9DEIO</name>
<accession>A0A246BDY6</accession>
<proteinExistence type="predicted"/>
<reference evidence="2 3" key="1">
    <citation type="submission" date="2017-05" db="EMBL/GenBank/DDBJ databases">
        <title>De novo genome assembly of Deniococcus indicus strain DR1.</title>
        <authorList>
            <person name="Chauhan D."/>
            <person name="Yennamalli R.M."/>
            <person name="Priyadarshini R."/>
        </authorList>
    </citation>
    <scope>NUCLEOTIDE SEQUENCE [LARGE SCALE GENOMIC DNA]</scope>
    <source>
        <strain evidence="2 3">DR1</strain>
    </source>
</reference>
<comment type="caution">
    <text evidence="2">The sequence shown here is derived from an EMBL/GenBank/DDBJ whole genome shotgun (WGS) entry which is preliminary data.</text>
</comment>
<gene>
    <name evidence="2" type="ORF">CBQ26_19520</name>
    <name evidence="1" type="ORF">CBQ26_20770</name>
</gene>
<dbReference type="AlphaFoldDB" id="A0A246BDY6"/>
<dbReference type="EMBL" id="NHMK01000035">
    <property type="protein sequence ID" value="OWL93424.1"/>
    <property type="molecule type" value="Genomic_DNA"/>
</dbReference>
<evidence type="ECO:0000313" key="1">
    <source>
        <dbReference type="EMBL" id="OWL93171.1"/>
    </source>
</evidence>
<evidence type="ECO:0000313" key="2">
    <source>
        <dbReference type="EMBL" id="OWL93424.1"/>
    </source>
</evidence>
<evidence type="ECO:0000313" key="3">
    <source>
        <dbReference type="Proteomes" id="UP000197208"/>
    </source>
</evidence>